<dbReference type="InterPro" id="IPR058637">
    <property type="entry name" value="YknX-like_C"/>
</dbReference>
<dbReference type="EMBL" id="LJVE01000002">
    <property type="protein sequence ID" value="KPL15922.1"/>
    <property type="molecule type" value="Genomic_DNA"/>
</dbReference>
<dbReference type="Proteomes" id="UP000050975">
    <property type="component" value="Unassembled WGS sequence"/>
</dbReference>
<dbReference type="Gene3D" id="2.40.420.20">
    <property type="match status" value="1"/>
</dbReference>
<dbReference type="InterPro" id="IPR006143">
    <property type="entry name" value="RND_pump_MFP"/>
</dbReference>
<dbReference type="Gene3D" id="2.40.30.170">
    <property type="match status" value="1"/>
</dbReference>
<keyword evidence="2" id="KW-0472">Membrane</keyword>
<feature type="domain" description="Multidrug resistance protein MdtA-like barrel-sandwich hybrid" evidence="3">
    <location>
        <begin position="65"/>
        <end position="138"/>
    </location>
</feature>
<dbReference type="PANTHER" id="PTHR30469">
    <property type="entry name" value="MULTIDRUG RESISTANCE PROTEIN MDTA"/>
    <property type="match status" value="1"/>
</dbReference>
<protein>
    <submittedName>
        <fullName evidence="6">Uncharacterized protein</fullName>
    </submittedName>
</protein>
<dbReference type="Pfam" id="PF25989">
    <property type="entry name" value="YknX_C"/>
    <property type="match status" value="1"/>
</dbReference>
<feature type="domain" description="CusB-like beta-barrel" evidence="4">
    <location>
        <begin position="146"/>
        <end position="218"/>
    </location>
</feature>
<dbReference type="SUPFAM" id="SSF111369">
    <property type="entry name" value="HlyD-like secretion proteins"/>
    <property type="match status" value="1"/>
</dbReference>
<dbReference type="GO" id="GO:0015562">
    <property type="term" value="F:efflux transmembrane transporter activity"/>
    <property type="evidence" value="ECO:0007669"/>
    <property type="project" value="TreeGrafter"/>
</dbReference>
<keyword evidence="2" id="KW-0812">Transmembrane</keyword>
<sequence length="295" mass="31915">MRKWLIIIIVVVVIIAAAIIRIGASRRGGRTEEFVQKIAVEVVPASRGNVTSTCEVLGTIMADKTAQVFPETMGRITKMLTKEGSYVTKEDNLMAMRNETIGFEYEEGFIRSPINGNVANIMVDVGAMVTPQAPVAVVMDYSSVQVVFNVAEANMNCINKNSRIGVGIDALPNETFQGIVSEITPVVDPMTRTLGVKATVNNSKKKLRPGMTARVTVNLGEKTDVLVIPKDALLDGYLFVVSDSTAERREVVAGIIGDKNIEIISGLKDGERVVVVGQQRLAGGEEVNPVLRNEL</sequence>
<keyword evidence="2" id="KW-1133">Transmembrane helix</keyword>
<gene>
    <name evidence="6" type="ORF">AMJ74_00250</name>
</gene>
<name>A0A0S8K272_UNCW3</name>
<evidence type="ECO:0000259" key="5">
    <source>
        <dbReference type="Pfam" id="PF25989"/>
    </source>
</evidence>
<evidence type="ECO:0000256" key="1">
    <source>
        <dbReference type="ARBA" id="ARBA00009477"/>
    </source>
</evidence>
<proteinExistence type="inferred from homology"/>
<dbReference type="InterPro" id="IPR058792">
    <property type="entry name" value="Beta-barrel_RND_2"/>
</dbReference>
<dbReference type="FunFam" id="2.40.30.170:FF:000010">
    <property type="entry name" value="Efflux RND transporter periplasmic adaptor subunit"/>
    <property type="match status" value="1"/>
</dbReference>
<accession>A0A0S8K272</accession>
<dbReference type="Pfam" id="PF25954">
    <property type="entry name" value="Beta-barrel_RND_2"/>
    <property type="match status" value="1"/>
</dbReference>
<feature type="transmembrane region" description="Helical" evidence="2">
    <location>
        <begin position="6"/>
        <end position="24"/>
    </location>
</feature>
<evidence type="ECO:0000313" key="6">
    <source>
        <dbReference type="EMBL" id="KPL15922.1"/>
    </source>
</evidence>
<evidence type="ECO:0000259" key="4">
    <source>
        <dbReference type="Pfam" id="PF25954"/>
    </source>
</evidence>
<comment type="similarity">
    <text evidence="1">Belongs to the membrane fusion protein (MFP) (TC 8.A.1) family.</text>
</comment>
<organism evidence="6 7">
    <name type="scientific">candidate division WOR_3 bacterium SM1_77</name>
    <dbReference type="NCBI Taxonomy" id="1703778"/>
    <lineage>
        <taxon>Bacteria</taxon>
        <taxon>Bacteria division WOR-3</taxon>
    </lineage>
</organism>
<dbReference type="AlphaFoldDB" id="A0A0S8K272"/>
<comment type="caution">
    <text evidence="6">The sequence shown here is derived from an EMBL/GenBank/DDBJ whole genome shotgun (WGS) entry which is preliminary data.</text>
</comment>
<feature type="domain" description="YknX-like C-terminal permuted SH3-like" evidence="5">
    <location>
        <begin position="226"/>
        <end position="288"/>
    </location>
</feature>
<evidence type="ECO:0000256" key="2">
    <source>
        <dbReference type="SAM" id="Phobius"/>
    </source>
</evidence>
<dbReference type="Pfam" id="PF25917">
    <property type="entry name" value="BSH_RND"/>
    <property type="match status" value="1"/>
</dbReference>
<dbReference type="Gene3D" id="2.40.50.100">
    <property type="match status" value="1"/>
</dbReference>
<reference evidence="6 7" key="1">
    <citation type="journal article" date="2015" name="Microbiome">
        <title>Genomic resolution of linkages in carbon, nitrogen, and sulfur cycling among widespread estuary sediment bacteria.</title>
        <authorList>
            <person name="Baker B.J."/>
            <person name="Lazar C.S."/>
            <person name="Teske A.P."/>
            <person name="Dick G.J."/>
        </authorList>
    </citation>
    <scope>NUCLEOTIDE SEQUENCE [LARGE SCALE GENOMIC DNA]</scope>
    <source>
        <strain evidence="6">SM1_77</strain>
    </source>
</reference>
<dbReference type="GO" id="GO:1990281">
    <property type="term" value="C:efflux pump complex"/>
    <property type="evidence" value="ECO:0007669"/>
    <property type="project" value="TreeGrafter"/>
</dbReference>
<evidence type="ECO:0000313" key="7">
    <source>
        <dbReference type="Proteomes" id="UP000050975"/>
    </source>
</evidence>
<dbReference type="NCBIfam" id="TIGR01730">
    <property type="entry name" value="RND_mfp"/>
    <property type="match status" value="1"/>
</dbReference>
<evidence type="ECO:0000259" key="3">
    <source>
        <dbReference type="Pfam" id="PF25917"/>
    </source>
</evidence>
<dbReference type="InterPro" id="IPR058625">
    <property type="entry name" value="MdtA-like_BSH"/>
</dbReference>